<dbReference type="Pfam" id="PF12852">
    <property type="entry name" value="Cupin_6"/>
    <property type="match status" value="1"/>
</dbReference>
<comment type="caution">
    <text evidence="5">The sequence shown here is derived from an EMBL/GenBank/DDBJ whole genome shotgun (WGS) entry which is preliminary data.</text>
</comment>
<sequence length="359" mass="38921">MRKTVLVMMESFRGGLYLSTVETSGRTIYSSESTLIYRSSARSAMDPLTQLIELLRPRSFLWKELVGTGSWEWLFPADRGVVFGRVISGRCRFEVPGSGEHEVGPGDYLLLTNPAPWSLRGGAGHALPVDFDTVYAAMNADDPDRTNLASPPMGERAGADVTRIVAGHFEFDPINAWLLASLLSPVVHLPAVRRAEHELLTGVLQMIDAEASSERPGRPAVLSRLLEIMLVELLRTPQLATTRRGMLSGLSDPPIAAALRAFHADIDKPWSVASMAAQAHLSRSAFSGRFTTVVGQPPMTYALTWRMAIARDALVTGHKNVEQVAAATGYGSASAFSIAFSRTVGVSPARYAREALDAE</sequence>
<accession>A0A563E0Z5</accession>
<dbReference type="Proteomes" id="UP000320244">
    <property type="component" value="Unassembled WGS sequence"/>
</dbReference>
<keyword evidence="1" id="KW-0805">Transcription regulation</keyword>
<protein>
    <submittedName>
        <fullName evidence="5">AraC family transcriptional regulator</fullName>
    </submittedName>
</protein>
<name>A0A563E0Z5_9MICO</name>
<evidence type="ECO:0000313" key="6">
    <source>
        <dbReference type="Proteomes" id="UP000320244"/>
    </source>
</evidence>
<dbReference type="PROSITE" id="PS01124">
    <property type="entry name" value="HTH_ARAC_FAMILY_2"/>
    <property type="match status" value="1"/>
</dbReference>
<dbReference type="InterPro" id="IPR018060">
    <property type="entry name" value="HTH_AraC"/>
</dbReference>
<organism evidence="5 6">
    <name type="scientific">Leekyejoonella antrihumi</name>
    <dbReference type="NCBI Taxonomy" id="1660198"/>
    <lineage>
        <taxon>Bacteria</taxon>
        <taxon>Bacillati</taxon>
        <taxon>Actinomycetota</taxon>
        <taxon>Actinomycetes</taxon>
        <taxon>Micrococcales</taxon>
        <taxon>Dermacoccaceae</taxon>
        <taxon>Leekyejoonella</taxon>
    </lineage>
</organism>
<evidence type="ECO:0000256" key="2">
    <source>
        <dbReference type="ARBA" id="ARBA00023125"/>
    </source>
</evidence>
<dbReference type="PANTHER" id="PTHR46796:SF7">
    <property type="entry name" value="ARAC FAMILY TRANSCRIPTIONAL REGULATOR"/>
    <property type="match status" value="1"/>
</dbReference>
<feature type="domain" description="HTH araC/xylS-type" evidence="4">
    <location>
        <begin position="256"/>
        <end position="354"/>
    </location>
</feature>
<dbReference type="SMART" id="SM00342">
    <property type="entry name" value="HTH_ARAC"/>
    <property type="match status" value="1"/>
</dbReference>
<dbReference type="InterPro" id="IPR050204">
    <property type="entry name" value="AraC_XylS_family_regulators"/>
</dbReference>
<dbReference type="SUPFAM" id="SSF46689">
    <property type="entry name" value="Homeodomain-like"/>
    <property type="match status" value="2"/>
</dbReference>
<dbReference type="EMBL" id="VCQV01000013">
    <property type="protein sequence ID" value="TWP36187.1"/>
    <property type="molecule type" value="Genomic_DNA"/>
</dbReference>
<dbReference type="InterPro" id="IPR018062">
    <property type="entry name" value="HTH_AraC-typ_CS"/>
</dbReference>
<dbReference type="InterPro" id="IPR032783">
    <property type="entry name" value="AraC_lig"/>
</dbReference>
<dbReference type="PANTHER" id="PTHR46796">
    <property type="entry name" value="HTH-TYPE TRANSCRIPTIONAL ACTIVATOR RHAS-RELATED"/>
    <property type="match status" value="1"/>
</dbReference>
<dbReference type="GO" id="GO:0003700">
    <property type="term" value="F:DNA-binding transcription factor activity"/>
    <property type="evidence" value="ECO:0007669"/>
    <property type="project" value="InterPro"/>
</dbReference>
<dbReference type="InterPro" id="IPR009057">
    <property type="entry name" value="Homeodomain-like_sf"/>
</dbReference>
<reference evidence="5 6" key="1">
    <citation type="submission" date="2019-05" db="EMBL/GenBank/DDBJ databases">
        <authorList>
            <person name="Lee S.D."/>
        </authorList>
    </citation>
    <scope>NUCLEOTIDE SEQUENCE [LARGE SCALE GENOMIC DNA]</scope>
    <source>
        <strain evidence="5 6">C5-26</strain>
    </source>
</reference>
<evidence type="ECO:0000256" key="1">
    <source>
        <dbReference type="ARBA" id="ARBA00023015"/>
    </source>
</evidence>
<dbReference type="GO" id="GO:0043565">
    <property type="term" value="F:sequence-specific DNA binding"/>
    <property type="evidence" value="ECO:0007669"/>
    <property type="project" value="InterPro"/>
</dbReference>
<keyword evidence="6" id="KW-1185">Reference proteome</keyword>
<proteinExistence type="predicted"/>
<keyword evidence="2" id="KW-0238">DNA-binding</keyword>
<evidence type="ECO:0000256" key="3">
    <source>
        <dbReference type="ARBA" id="ARBA00023163"/>
    </source>
</evidence>
<dbReference type="PROSITE" id="PS00041">
    <property type="entry name" value="HTH_ARAC_FAMILY_1"/>
    <property type="match status" value="1"/>
</dbReference>
<keyword evidence="3" id="KW-0804">Transcription</keyword>
<reference evidence="5 6" key="2">
    <citation type="submission" date="2019-08" db="EMBL/GenBank/DDBJ databases">
        <title>Jejuicoccus antrihumi gen. nov., sp. nov., a new member of the family Dermacoccaceae isolated from a cave.</title>
        <authorList>
            <person name="Schumann P."/>
            <person name="Kim I.S."/>
        </authorList>
    </citation>
    <scope>NUCLEOTIDE SEQUENCE [LARGE SCALE GENOMIC DNA]</scope>
    <source>
        <strain evidence="5 6">C5-26</strain>
    </source>
</reference>
<evidence type="ECO:0000259" key="4">
    <source>
        <dbReference type="PROSITE" id="PS01124"/>
    </source>
</evidence>
<evidence type="ECO:0000313" key="5">
    <source>
        <dbReference type="EMBL" id="TWP36187.1"/>
    </source>
</evidence>
<dbReference type="Gene3D" id="1.10.10.60">
    <property type="entry name" value="Homeodomain-like"/>
    <property type="match status" value="2"/>
</dbReference>
<dbReference type="AlphaFoldDB" id="A0A563E0Z5"/>
<dbReference type="OrthoDB" id="241790at2"/>
<gene>
    <name evidence="5" type="ORF">FGL98_10835</name>
</gene>
<dbReference type="Pfam" id="PF12833">
    <property type="entry name" value="HTH_18"/>
    <property type="match status" value="1"/>
</dbReference>